<reference evidence="2" key="1">
    <citation type="submission" date="2020-10" db="EMBL/GenBank/DDBJ databases">
        <authorList>
            <person name="Gilroy R."/>
        </authorList>
    </citation>
    <scope>NUCLEOTIDE SEQUENCE</scope>
    <source>
        <strain evidence="2">F1-3629</strain>
    </source>
</reference>
<keyword evidence="1" id="KW-0472">Membrane</keyword>
<evidence type="ECO:0000313" key="2">
    <source>
        <dbReference type="EMBL" id="MBO8453824.1"/>
    </source>
</evidence>
<feature type="transmembrane region" description="Helical" evidence="1">
    <location>
        <begin position="107"/>
        <end position="128"/>
    </location>
</feature>
<feature type="transmembrane region" description="Helical" evidence="1">
    <location>
        <begin position="241"/>
        <end position="264"/>
    </location>
</feature>
<gene>
    <name evidence="2" type="ORF">IAC07_03755</name>
</gene>
<dbReference type="AlphaFoldDB" id="A0A940DMV8"/>
<keyword evidence="1" id="KW-1133">Transmembrane helix</keyword>
<feature type="transmembrane region" description="Helical" evidence="1">
    <location>
        <begin position="206"/>
        <end position="229"/>
    </location>
</feature>
<feature type="transmembrane region" description="Helical" evidence="1">
    <location>
        <begin position="140"/>
        <end position="159"/>
    </location>
</feature>
<organism evidence="2 3">
    <name type="scientific">Candidatus Cryptobacteroides gallistercoris</name>
    <dbReference type="NCBI Taxonomy" id="2840765"/>
    <lineage>
        <taxon>Bacteria</taxon>
        <taxon>Pseudomonadati</taxon>
        <taxon>Bacteroidota</taxon>
        <taxon>Bacteroidia</taxon>
        <taxon>Bacteroidales</taxon>
        <taxon>Candidatus Cryptobacteroides</taxon>
    </lineage>
</organism>
<comment type="caution">
    <text evidence="2">The sequence shown here is derived from an EMBL/GenBank/DDBJ whole genome shotgun (WGS) entry which is preliminary data.</text>
</comment>
<dbReference type="Pfam" id="PF13593">
    <property type="entry name" value="SBF_like"/>
    <property type="match status" value="1"/>
</dbReference>
<feature type="transmembrane region" description="Helical" evidence="1">
    <location>
        <begin position="21"/>
        <end position="41"/>
    </location>
</feature>
<feature type="transmembrane region" description="Helical" evidence="1">
    <location>
        <begin position="82"/>
        <end position="101"/>
    </location>
</feature>
<dbReference type="InterPro" id="IPR016833">
    <property type="entry name" value="Put_Na-Bile_cotransptr"/>
</dbReference>
<dbReference type="Gene3D" id="1.20.1530.20">
    <property type="match status" value="1"/>
</dbReference>
<sequence length="331" mass="36734">MVSFRIIAGKLVKLAKSWSMPLGICTGIAVYAAFHFLSFLNPLKPAAEVTAEHLIPLLQFVMLFFTFCKVRPRDMKIRKWHLQVAAIQVLACLAIALPLHFFPDFRYAAVAEGIMVCIVCPTAVAAAVITGRLGGNESSLTTYTIISNIVAAVVIPLAFPLVEKHGEMSFFMQFAVILKMVFPVLICPLFAAWIVRRFFPKLLAAILRYCGSLAFYLWAFSLIMIIAQALRSVVNGHFGAWLLWVQAGTSLVLCVILFFCGKILGGRYGDRTSAGQAMGQKNTVFAIWVSVAYLSPVVSVAPSCYILWQNIFNSWQLWRRQTSGVQPRKGE</sequence>
<feature type="transmembrane region" description="Helical" evidence="1">
    <location>
        <begin position="53"/>
        <end position="70"/>
    </location>
</feature>
<dbReference type="Proteomes" id="UP000771749">
    <property type="component" value="Unassembled WGS sequence"/>
</dbReference>
<dbReference type="EMBL" id="JADIMJ010000058">
    <property type="protein sequence ID" value="MBO8453824.1"/>
    <property type="molecule type" value="Genomic_DNA"/>
</dbReference>
<keyword evidence="1" id="KW-0812">Transmembrane</keyword>
<proteinExistence type="predicted"/>
<accession>A0A940DMV8</accession>
<dbReference type="InterPro" id="IPR038770">
    <property type="entry name" value="Na+/solute_symporter_sf"/>
</dbReference>
<reference evidence="2" key="2">
    <citation type="journal article" date="2021" name="PeerJ">
        <title>Extensive microbial diversity within the chicken gut microbiome revealed by metagenomics and culture.</title>
        <authorList>
            <person name="Gilroy R."/>
            <person name="Ravi A."/>
            <person name="Getino M."/>
            <person name="Pursley I."/>
            <person name="Horton D.L."/>
            <person name="Alikhan N.F."/>
            <person name="Baker D."/>
            <person name="Gharbi K."/>
            <person name="Hall N."/>
            <person name="Watson M."/>
            <person name="Adriaenssens E.M."/>
            <person name="Foster-Nyarko E."/>
            <person name="Jarju S."/>
            <person name="Secka A."/>
            <person name="Antonio M."/>
            <person name="Oren A."/>
            <person name="Chaudhuri R.R."/>
            <person name="La Ragione R."/>
            <person name="Hildebrand F."/>
            <person name="Pallen M.J."/>
        </authorList>
    </citation>
    <scope>NUCLEOTIDE SEQUENCE</scope>
    <source>
        <strain evidence="2">F1-3629</strain>
    </source>
</reference>
<protein>
    <submittedName>
        <fullName evidence="2">Bile acid:sodium symporter</fullName>
    </submittedName>
</protein>
<evidence type="ECO:0000313" key="3">
    <source>
        <dbReference type="Proteomes" id="UP000771749"/>
    </source>
</evidence>
<evidence type="ECO:0000256" key="1">
    <source>
        <dbReference type="SAM" id="Phobius"/>
    </source>
</evidence>
<feature type="transmembrane region" description="Helical" evidence="1">
    <location>
        <begin position="285"/>
        <end position="308"/>
    </location>
</feature>
<name>A0A940DMV8_9BACT</name>
<feature type="transmembrane region" description="Helical" evidence="1">
    <location>
        <begin position="171"/>
        <end position="194"/>
    </location>
</feature>